<protein>
    <submittedName>
        <fullName evidence="1">Uncharacterized protein</fullName>
    </submittedName>
</protein>
<proteinExistence type="predicted"/>
<dbReference type="RefSeq" id="WP_109759243.1">
    <property type="nucleotide sequence ID" value="NZ_CP034588.1"/>
</dbReference>
<reference evidence="1 2" key="1">
    <citation type="submission" date="2018-05" db="EMBL/GenBank/DDBJ databases">
        <title>Genomic Encyclopedia of Type Strains, Phase IV (KMG-IV): sequencing the most valuable type-strain genomes for metagenomic binning, comparative biology and taxonomic classification.</title>
        <authorList>
            <person name="Goeker M."/>
        </authorList>
    </citation>
    <scope>NUCLEOTIDE SEQUENCE [LARGE SCALE GENOMIC DNA]</scope>
    <source>
        <strain evidence="1 2">DSM 103371</strain>
    </source>
</reference>
<sequence>MTITTQDRSDLMQLAWKIVRGSTYQVRWEGLRSVLADALRRAWSTIKARVAYRARIMAEAHRPSEEIRSELRNFENCDRLTAADHQRMDALREALHSAQEREAVEAMEAKRDLITAAAGRFCNVTFTKKDGTERSMLVQPASLPLHVKGEEATETGRRAAQTRKERHPHLFPVWDAEKRAIRSVNLATVTRIATGGTVHTYA</sequence>
<evidence type="ECO:0000313" key="2">
    <source>
        <dbReference type="Proteomes" id="UP000245390"/>
    </source>
</evidence>
<dbReference type="Proteomes" id="UP000245390">
    <property type="component" value="Unassembled WGS sequence"/>
</dbReference>
<comment type="caution">
    <text evidence="1">The sequence shown here is derived from an EMBL/GenBank/DDBJ whole genome shotgun (WGS) entry which is preliminary data.</text>
</comment>
<dbReference type="OrthoDB" id="7726461at2"/>
<keyword evidence="2" id="KW-1185">Reference proteome</keyword>
<gene>
    <name evidence="1" type="ORF">C8D95_104233</name>
</gene>
<name>A0A316G9Z2_9RHOB</name>
<accession>A0A316G9Z2</accession>
<organism evidence="1 2">
    <name type="scientific">Silicimonas algicola</name>
    <dbReference type="NCBI Taxonomy" id="1826607"/>
    <lineage>
        <taxon>Bacteria</taxon>
        <taxon>Pseudomonadati</taxon>
        <taxon>Pseudomonadota</taxon>
        <taxon>Alphaproteobacteria</taxon>
        <taxon>Rhodobacterales</taxon>
        <taxon>Paracoccaceae</taxon>
    </lineage>
</organism>
<evidence type="ECO:0000313" key="1">
    <source>
        <dbReference type="EMBL" id="PWK56560.1"/>
    </source>
</evidence>
<dbReference type="AlphaFoldDB" id="A0A316G9Z2"/>
<dbReference type="KEGG" id="salo:EF888_21455"/>
<dbReference type="EMBL" id="QGGV01000004">
    <property type="protein sequence ID" value="PWK56560.1"/>
    <property type="molecule type" value="Genomic_DNA"/>
</dbReference>